<dbReference type="InterPro" id="IPR036291">
    <property type="entry name" value="NAD(P)-bd_dom_sf"/>
</dbReference>
<sequence length="277" mass="28831">MPDQKVAVVTGTSSGIGLHTAVGLAARGIRVVATMRDTAKAERLRAEAADQGVELTVRRLDVTDHEGAHRCLDEVAADFGPIDILVNNAGQSTAGTLEQLDAAALQQQLDVNVLGPAALTRHVLPSMRSAGAGRIVSVSSNGGVHGEPFLDAYCASKFALEGLMQSLAPVAARFGVTVSVVEPAAVATHMADNLDTRALFSPDDPYRELAEKFLQTAQSEMANAQSAQAAAAVVVEAATTDSPRFRWQTSQAAVSLAGLSLADMDGSNVLTATSQWI</sequence>
<dbReference type="GO" id="GO:0016491">
    <property type="term" value="F:oxidoreductase activity"/>
    <property type="evidence" value="ECO:0007669"/>
    <property type="project" value="UniProtKB-KW"/>
</dbReference>
<dbReference type="SMART" id="SM00822">
    <property type="entry name" value="PKS_KR"/>
    <property type="match status" value="1"/>
</dbReference>
<gene>
    <name evidence="5" type="ORF">NMN56_022885</name>
</gene>
<dbReference type="InterPro" id="IPR020904">
    <property type="entry name" value="Sc_DH/Rdtase_CS"/>
</dbReference>
<evidence type="ECO:0000256" key="3">
    <source>
        <dbReference type="RuleBase" id="RU000363"/>
    </source>
</evidence>
<feature type="domain" description="Ketoreductase" evidence="4">
    <location>
        <begin position="5"/>
        <end position="189"/>
    </location>
</feature>
<proteinExistence type="inferred from homology"/>
<dbReference type="SUPFAM" id="SSF51735">
    <property type="entry name" value="NAD(P)-binding Rossmann-fold domains"/>
    <property type="match status" value="1"/>
</dbReference>
<dbReference type="PANTHER" id="PTHR43976">
    <property type="entry name" value="SHORT CHAIN DEHYDROGENASE"/>
    <property type="match status" value="1"/>
</dbReference>
<evidence type="ECO:0000313" key="5">
    <source>
        <dbReference type="EMBL" id="MDJ1134750.1"/>
    </source>
</evidence>
<dbReference type="RefSeq" id="WP_274045622.1">
    <property type="nucleotide sequence ID" value="NZ_JANCPR020000023.1"/>
</dbReference>
<evidence type="ECO:0000259" key="4">
    <source>
        <dbReference type="SMART" id="SM00822"/>
    </source>
</evidence>
<dbReference type="InterPro" id="IPR057326">
    <property type="entry name" value="KR_dom"/>
</dbReference>
<keyword evidence="6" id="KW-1185">Reference proteome</keyword>
<evidence type="ECO:0000256" key="1">
    <source>
        <dbReference type="ARBA" id="ARBA00006484"/>
    </source>
</evidence>
<evidence type="ECO:0000313" key="6">
    <source>
        <dbReference type="Proteomes" id="UP001214441"/>
    </source>
</evidence>
<dbReference type="PRINTS" id="PR00081">
    <property type="entry name" value="GDHRDH"/>
</dbReference>
<dbReference type="PRINTS" id="PR00080">
    <property type="entry name" value="SDRFAMILY"/>
</dbReference>
<dbReference type="Proteomes" id="UP001214441">
    <property type="component" value="Unassembled WGS sequence"/>
</dbReference>
<dbReference type="EMBL" id="JANCPR020000023">
    <property type="protein sequence ID" value="MDJ1134750.1"/>
    <property type="molecule type" value="Genomic_DNA"/>
</dbReference>
<name>A0ABT7A090_9ACTN</name>
<dbReference type="InterPro" id="IPR051911">
    <property type="entry name" value="SDR_oxidoreductase"/>
</dbReference>
<organism evidence="5 6">
    <name type="scientific">Streptomyces iconiensis</name>
    <dbReference type="NCBI Taxonomy" id="1384038"/>
    <lineage>
        <taxon>Bacteria</taxon>
        <taxon>Bacillati</taxon>
        <taxon>Actinomycetota</taxon>
        <taxon>Actinomycetes</taxon>
        <taxon>Kitasatosporales</taxon>
        <taxon>Streptomycetaceae</taxon>
        <taxon>Streptomyces</taxon>
    </lineage>
</organism>
<dbReference type="PROSITE" id="PS00061">
    <property type="entry name" value="ADH_SHORT"/>
    <property type="match status" value="1"/>
</dbReference>
<accession>A0ABT7A090</accession>
<dbReference type="EC" id="1.1.-.-" evidence="5"/>
<comment type="similarity">
    <text evidence="1 3">Belongs to the short-chain dehydrogenases/reductases (SDR) family.</text>
</comment>
<dbReference type="Gene3D" id="3.40.50.720">
    <property type="entry name" value="NAD(P)-binding Rossmann-like Domain"/>
    <property type="match status" value="1"/>
</dbReference>
<dbReference type="InterPro" id="IPR002347">
    <property type="entry name" value="SDR_fam"/>
</dbReference>
<comment type="caution">
    <text evidence="5">The sequence shown here is derived from an EMBL/GenBank/DDBJ whole genome shotgun (WGS) entry which is preliminary data.</text>
</comment>
<protein>
    <submittedName>
        <fullName evidence="5">SDR family oxidoreductase</fullName>
        <ecNumber evidence="5">1.1.-.-</ecNumber>
    </submittedName>
</protein>
<evidence type="ECO:0000256" key="2">
    <source>
        <dbReference type="ARBA" id="ARBA00023002"/>
    </source>
</evidence>
<dbReference type="PANTHER" id="PTHR43976:SF16">
    <property type="entry name" value="SHORT-CHAIN DEHYDROGENASE_REDUCTASE FAMILY PROTEIN"/>
    <property type="match status" value="1"/>
</dbReference>
<keyword evidence="2 5" id="KW-0560">Oxidoreductase</keyword>
<dbReference type="CDD" id="cd05374">
    <property type="entry name" value="17beta-HSD-like_SDR_c"/>
    <property type="match status" value="1"/>
</dbReference>
<dbReference type="Pfam" id="PF00106">
    <property type="entry name" value="adh_short"/>
    <property type="match status" value="1"/>
</dbReference>
<reference evidence="5 6" key="1">
    <citation type="submission" date="2023-05" db="EMBL/GenBank/DDBJ databases">
        <title>Streptantibioticus silvisoli sp. nov., acidotolerant actinomycetes 1 from pine litter.</title>
        <authorList>
            <person name="Swiecimska M."/>
            <person name="Golinska P."/>
            <person name="Sangal V."/>
            <person name="Wachnowicz B."/>
            <person name="Goodfellow M."/>
        </authorList>
    </citation>
    <scope>NUCLEOTIDE SEQUENCE [LARGE SCALE GENOMIC DNA]</scope>
    <source>
        <strain evidence="5 6">DSM 42109</strain>
    </source>
</reference>